<dbReference type="Gene3D" id="3.40.50.1820">
    <property type="entry name" value="alpha/beta hydrolase"/>
    <property type="match status" value="1"/>
</dbReference>
<evidence type="ECO:0000313" key="2">
    <source>
        <dbReference type="Proteomes" id="UP000629098"/>
    </source>
</evidence>
<dbReference type="SUPFAM" id="SSF53474">
    <property type="entry name" value="alpha/beta-Hydrolases"/>
    <property type="match status" value="1"/>
</dbReference>
<dbReference type="EMBL" id="JACXAE010000071">
    <property type="protein sequence ID" value="MBD2774413.1"/>
    <property type="molecule type" value="Genomic_DNA"/>
</dbReference>
<keyword evidence="1" id="KW-0378">Hydrolase</keyword>
<evidence type="ECO:0000313" key="1">
    <source>
        <dbReference type="EMBL" id="MBD2774413.1"/>
    </source>
</evidence>
<dbReference type="GO" id="GO:0016787">
    <property type="term" value="F:hydrolase activity"/>
    <property type="evidence" value="ECO:0007669"/>
    <property type="project" value="UniProtKB-KW"/>
</dbReference>
<reference evidence="1" key="1">
    <citation type="submission" date="2020-09" db="EMBL/GenBank/DDBJ databases">
        <title>Iningainema tapete sp. nov. (Scytonemataceae, Cyanobacteria) from greenhouses in central Florida (USA) produces two types of nodularin with biosynthetic potential for microcystin-LR and anabaenopeptins.</title>
        <authorList>
            <person name="Berthold D.E."/>
            <person name="Lefler F.W."/>
            <person name="Huang I.-S."/>
            <person name="Abdulla H."/>
            <person name="Zimba P.V."/>
            <person name="Laughinghouse H.D. IV."/>
        </authorList>
    </citation>
    <scope>NUCLEOTIDE SEQUENCE</scope>
    <source>
        <strain evidence="1">BLCCT55</strain>
    </source>
</reference>
<dbReference type="Proteomes" id="UP000629098">
    <property type="component" value="Unassembled WGS sequence"/>
</dbReference>
<name>A0A8J6XHE0_9CYAN</name>
<dbReference type="AlphaFoldDB" id="A0A8J6XHE0"/>
<accession>A0A8J6XHE0</accession>
<sequence length="245" mass="27927">MTHSFNVLWLSASPSLKYFDQSLLRYLSEHLSIARWEYLQTKDEASSTDKAVALLHDCLKSSADPVHLIGHGISGVVGLIFARRYPKIVQSLTMLAVAARPAMTWHTHYYVQRQLLPISREQVLVNTVRSLFGHKPPYPMKKLVTALARDLEESPSLHSLFKLADLPMGRVEVPLMVCGSKTDPVVNPPILSEWQSFLKPEDIIWQCPSGLHFFHHFYPEVVGKQILHFWQRHPQSVSHSVQFSV</sequence>
<proteinExistence type="predicted"/>
<dbReference type="InterPro" id="IPR029058">
    <property type="entry name" value="AB_hydrolase_fold"/>
</dbReference>
<comment type="caution">
    <text evidence="1">The sequence shown here is derived from an EMBL/GenBank/DDBJ whole genome shotgun (WGS) entry which is preliminary data.</text>
</comment>
<gene>
    <name evidence="1" type="ORF">ICL16_20665</name>
</gene>
<keyword evidence="2" id="KW-1185">Reference proteome</keyword>
<dbReference type="RefSeq" id="WP_190831426.1">
    <property type="nucleotide sequence ID" value="NZ_CAWPPI010000071.1"/>
</dbReference>
<organism evidence="1 2">
    <name type="scientific">Iningainema tapete BLCC-T55</name>
    <dbReference type="NCBI Taxonomy" id="2748662"/>
    <lineage>
        <taxon>Bacteria</taxon>
        <taxon>Bacillati</taxon>
        <taxon>Cyanobacteriota</taxon>
        <taxon>Cyanophyceae</taxon>
        <taxon>Nostocales</taxon>
        <taxon>Scytonemataceae</taxon>
        <taxon>Iningainema tapete</taxon>
    </lineage>
</organism>
<protein>
    <submittedName>
        <fullName evidence="1">Alpha/beta hydrolase</fullName>
    </submittedName>
</protein>